<dbReference type="EMBL" id="JAPAAF010000045">
    <property type="protein sequence ID" value="MCW0484659.1"/>
    <property type="molecule type" value="Genomic_DNA"/>
</dbReference>
<protein>
    <recommendedName>
        <fullName evidence="3">DUF3168 domain-containing protein</fullName>
    </recommendedName>
</protein>
<accession>A0AA41Y9J5</accession>
<name>A0AA41Y9J5_9BACT</name>
<organism evidence="1 2">
    <name type="scientific">Gaoshiqia sediminis</name>
    <dbReference type="NCBI Taxonomy" id="2986998"/>
    <lineage>
        <taxon>Bacteria</taxon>
        <taxon>Pseudomonadati</taxon>
        <taxon>Bacteroidota</taxon>
        <taxon>Bacteroidia</taxon>
        <taxon>Marinilabiliales</taxon>
        <taxon>Prolixibacteraceae</taxon>
        <taxon>Gaoshiqia</taxon>
    </lineage>
</organism>
<sequence>MFSIGNKIKEELLSNTNITTLVGTNIFNLIVVTNEKNPINPPYIVIEIDSISPNRTKDHYIFDDISFSVIIIASKYNDLVTISEAIKTALEYKNIQSDNKLIETILFDSYRENFNIDFQVYNSKLTFTSKVITL</sequence>
<reference evidence="1" key="1">
    <citation type="submission" date="2022-10" db="EMBL/GenBank/DDBJ databases">
        <title>Gaoshiqiia sediminis gen. nov., sp. nov., isolated from coastal sediment.</title>
        <authorList>
            <person name="Yu W.X."/>
            <person name="Mu D.S."/>
            <person name="Du J.Z."/>
            <person name="Liang Y.Q."/>
        </authorList>
    </citation>
    <scope>NUCLEOTIDE SEQUENCE</scope>
    <source>
        <strain evidence="1">A06</strain>
    </source>
</reference>
<dbReference type="AlphaFoldDB" id="A0AA41Y9J5"/>
<comment type="caution">
    <text evidence="1">The sequence shown here is derived from an EMBL/GenBank/DDBJ whole genome shotgun (WGS) entry which is preliminary data.</text>
</comment>
<proteinExistence type="predicted"/>
<evidence type="ECO:0008006" key="3">
    <source>
        <dbReference type="Google" id="ProtNLM"/>
    </source>
</evidence>
<gene>
    <name evidence="1" type="ORF">N2K84_18135</name>
</gene>
<dbReference type="Proteomes" id="UP001163821">
    <property type="component" value="Unassembled WGS sequence"/>
</dbReference>
<evidence type="ECO:0000313" key="2">
    <source>
        <dbReference type="Proteomes" id="UP001163821"/>
    </source>
</evidence>
<keyword evidence="2" id="KW-1185">Reference proteome</keyword>
<dbReference type="RefSeq" id="WP_282593250.1">
    <property type="nucleotide sequence ID" value="NZ_JAPAAF010000045.1"/>
</dbReference>
<evidence type="ECO:0000313" key="1">
    <source>
        <dbReference type="EMBL" id="MCW0484659.1"/>
    </source>
</evidence>